<accession>E4QBW1</accession>
<keyword evidence="1" id="KW-1133">Transmembrane helix</keyword>
<dbReference type="RefSeq" id="WP_013402344.1">
    <property type="nucleotide sequence ID" value="NC_014652.1"/>
</dbReference>
<keyword evidence="3" id="KW-1185">Reference proteome</keyword>
<keyword evidence="1" id="KW-0812">Transmembrane</keyword>
<dbReference type="KEGG" id="chd:Calhy_0387"/>
<evidence type="ECO:0000313" key="2">
    <source>
        <dbReference type="EMBL" id="ADQ06135.1"/>
    </source>
</evidence>
<organism evidence="2 3">
    <name type="scientific">Caldicellulosiruptor hydrothermalis (strain DSM 18901 / VKM B-2411 / 108)</name>
    <dbReference type="NCBI Taxonomy" id="632292"/>
    <lineage>
        <taxon>Bacteria</taxon>
        <taxon>Bacillati</taxon>
        <taxon>Bacillota</taxon>
        <taxon>Bacillota incertae sedis</taxon>
        <taxon>Caldicellulosiruptorales</taxon>
        <taxon>Caldicellulosiruptoraceae</taxon>
        <taxon>Caldicellulosiruptor</taxon>
    </lineage>
</organism>
<evidence type="ECO:0000256" key="1">
    <source>
        <dbReference type="SAM" id="Phobius"/>
    </source>
</evidence>
<reference key="1">
    <citation type="submission" date="2010-09" db="EMBL/GenBank/DDBJ databases">
        <title>Complete sequence of Caldicellulosiruptor hydrothermalis 108.</title>
        <authorList>
            <consortium name="US DOE Joint Genome Institute"/>
            <person name="Lucas S."/>
            <person name="Copeland A."/>
            <person name="Lapidus A."/>
            <person name="Cheng J.-F."/>
            <person name="Bruce D."/>
            <person name="Goodwin L."/>
            <person name="Pitluck S."/>
            <person name="Davenport K."/>
            <person name="Detter J.C."/>
            <person name="Han C."/>
            <person name="Tapia R."/>
            <person name="Land M."/>
            <person name="Hauser L."/>
            <person name="Chang Y.-J."/>
            <person name="Jeffries C."/>
            <person name="Kyrpides N."/>
            <person name="Ivanova N."/>
            <person name="Mikhailova N."/>
            <person name="Blumer-Schuette S.E."/>
            <person name="Kelly R.M."/>
            <person name="Woyke T."/>
        </authorList>
    </citation>
    <scope>NUCLEOTIDE SEQUENCE</scope>
    <source>
        <strain>108</strain>
    </source>
</reference>
<dbReference type="EMBL" id="CP002219">
    <property type="protein sequence ID" value="ADQ06135.1"/>
    <property type="molecule type" value="Genomic_DNA"/>
</dbReference>
<sequence length="62" mass="6887">MLARITAVLRDRTGVSEMMGSAFLLIFVVLVMATLLKNLGNTIANGYLRLNIKIQQQLNQIP</sequence>
<dbReference type="AlphaFoldDB" id="E4QBW1"/>
<keyword evidence="1" id="KW-0472">Membrane</keyword>
<dbReference type="Proteomes" id="UP000006890">
    <property type="component" value="Chromosome"/>
</dbReference>
<dbReference type="HOGENOM" id="CLU_206691_0_0_9"/>
<dbReference type="STRING" id="632292.Calhy_0387"/>
<proteinExistence type="predicted"/>
<feature type="transmembrane region" description="Helical" evidence="1">
    <location>
        <begin position="20"/>
        <end position="39"/>
    </location>
</feature>
<reference evidence="2 3" key="2">
    <citation type="journal article" date="2011" name="J. Bacteriol.">
        <title>Complete genome sequences for the anaerobic, extremely thermophilic plant biomass-degrading bacteria Caldicellulosiruptor hydrothermalis, Caldicellulosiruptor kristjanssonii, Caldicellulosiruptor kronotskyensis, Caldicellulosiruptor owensenis, and Caldicellulosiruptor lactoaceticus.</title>
        <authorList>
            <person name="Blumer-Schuette S.E."/>
            <person name="Ozdemir I."/>
            <person name="Mistry D."/>
            <person name="Lucas S."/>
            <person name="Lapidus A."/>
            <person name="Cheng J.F."/>
            <person name="Goodwin L.A."/>
            <person name="Pitluck S."/>
            <person name="Land M.L."/>
            <person name="Hauser L.J."/>
            <person name="Woyke T."/>
            <person name="Mikhailova N."/>
            <person name="Pati A."/>
            <person name="Kyrpides N.C."/>
            <person name="Ivanova N."/>
            <person name="Detter J.C."/>
            <person name="Walston-Davenport K."/>
            <person name="Han S."/>
            <person name="Adams M.W."/>
            <person name="Kelly R.M."/>
        </authorList>
    </citation>
    <scope>NUCLEOTIDE SEQUENCE [LARGE SCALE GENOMIC DNA]</scope>
    <source>
        <strain evidence="3">DSM 18901 / VKM B-2411 / 108</strain>
    </source>
</reference>
<protein>
    <submittedName>
        <fullName evidence="2">Uncharacterized protein</fullName>
    </submittedName>
</protein>
<evidence type="ECO:0000313" key="3">
    <source>
        <dbReference type="Proteomes" id="UP000006890"/>
    </source>
</evidence>
<gene>
    <name evidence="2" type="ordered locus">Calhy_0387</name>
</gene>
<name>E4QBW1_CALH1</name>